<proteinExistence type="predicted"/>
<dbReference type="RefSeq" id="WP_236501603.1">
    <property type="nucleotide sequence ID" value="NZ_CP091244.1"/>
</dbReference>
<sequence>MIQQYNALIQTDGEWWYGWVEEIPGVNAQEKSEAALLASLREVLVEAIEMNRADARSAAKAGYREVSLAA</sequence>
<dbReference type="InterPro" id="IPR035069">
    <property type="entry name" value="TTHA1013/TTHA0281-like"/>
</dbReference>
<evidence type="ECO:0000313" key="2">
    <source>
        <dbReference type="Proteomes" id="UP001054801"/>
    </source>
</evidence>
<gene>
    <name evidence="1" type="ORF">L2Y54_09440</name>
</gene>
<dbReference type="SUPFAM" id="SSF143100">
    <property type="entry name" value="TTHA1013/TTHA0281-like"/>
    <property type="match status" value="1"/>
</dbReference>
<evidence type="ECO:0000313" key="1">
    <source>
        <dbReference type="EMBL" id="UJS26241.1"/>
    </source>
</evidence>
<organism evidence="1 2">
    <name type="scientific">Thiothrix winogradskyi</name>
    <dbReference type="NCBI Taxonomy" id="96472"/>
    <lineage>
        <taxon>Bacteria</taxon>
        <taxon>Pseudomonadati</taxon>
        <taxon>Pseudomonadota</taxon>
        <taxon>Gammaproteobacteria</taxon>
        <taxon>Thiotrichales</taxon>
        <taxon>Thiotrichaceae</taxon>
        <taxon>Thiothrix</taxon>
    </lineage>
</organism>
<name>A0ABY3T315_9GAMM</name>
<dbReference type="EMBL" id="CP091244">
    <property type="protein sequence ID" value="UJS26241.1"/>
    <property type="molecule type" value="Genomic_DNA"/>
</dbReference>
<protein>
    <recommendedName>
        <fullName evidence="3">Type II toxin-antitoxin system HicB family antitoxin</fullName>
    </recommendedName>
</protein>
<keyword evidence="2" id="KW-1185">Reference proteome</keyword>
<dbReference type="Proteomes" id="UP001054801">
    <property type="component" value="Chromosome"/>
</dbReference>
<dbReference type="Gene3D" id="3.30.160.250">
    <property type="match status" value="1"/>
</dbReference>
<evidence type="ECO:0008006" key="3">
    <source>
        <dbReference type="Google" id="ProtNLM"/>
    </source>
</evidence>
<accession>A0ABY3T315</accession>
<reference evidence="1" key="1">
    <citation type="journal article" date="2022" name="Microorganisms">
        <title>Two New Species of Filamentous Sulfur Bacteria of the Genus Thiothrix, Thiothrix winogradskyi sp. nov. and 'Candidatus Thiothrix sulfatifontis' sp. nov.</title>
        <authorList>
            <person name="Ravin N.V."/>
            <person name="Rossetti S."/>
            <person name="Beletsky A.V."/>
            <person name="Kadnikov V.V."/>
            <person name="Rudenko T.S."/>
            <person name="Smolyakov D.D."/>
            <person name="Moskvitina M.I."/>
            <person name="Gureeva M.V."/>
            <person name="Mardanov A.V."/>
            <person name="Grabovich M.Y."/>
        </authorList>
    </citation>
    <scope>NUCLEOTIDE SEQUENCE</scope>
    <source>
        <strain evidence="1">CT3</strain>
    </source>
</reference>